<dbReference type="Gene3D" id="1.20.5.340">
    <property type="match status" value="1"/>
</dbReference>
<evidence type="ECO:0000256" key="5">
    <source>
        <dbReference type="ARBA" id="ARBA00022946"/>
    </source>
</evidence>
<dbReference type="EMBL" id="VIFY01000145">
    <property type="protein sequence ID" value="TQB69589.1"/>
    <property type="molecule type" value="Genomic_DNA"/>
</dbReference>
<name>A0A507QM47_MONPU</name>
<sequence length="848" mass="93897">MVPLYNAEVPHAVMARLTTPRATISLPQNSRSSGKPWHSTSTRLLSTLPFSHRFATPLFSTVREASIATPLARRVSESATPITRSSIDPLNSPIRRNGVCTVAFKSSQRAFHASVVRCRDHHFDTLKFVERLKREGFSEEQAVAMMRILNDVIQESIQNLTRTMVLKEDAERSTYTQKVDFAKLRSELLNSDSTEAQLTRSSHEKIAADLAKLNSRLRDEIGRTQASVRLDLNLEKGRIREEANSQEMRIKETETRIEQEVAGLRERVEAVKFSTLQWLMGVCTGTAALILASNSTGVLDVFQVYQPIPFAEDGARCNITLLLMEHEFAYSYGIYEPPECDFDTVRIKLTVTSKGRQFDRLGLMFLGDTEVFRTSTAEPTASGILWTYVKEVSQYISLWKQPQKLIFDLGNLVNDIYTGSFSVILKAHFSYENNVQTPNVILPISARKSASNSSSAFSLPSDKAAVRYKIPAAASRAVVSISACGQSEEEFWWSNVLSSDTNTFRSTVGPLYGYSPFREVQLYIDGTIAGVVWPFPIIFTGGVAPGFWRPIVGIDAFDLRQPEIDISPFLPVLTDGQEHLFEIRAVGLNVSSDGTATLSDSVGSYWVVTGTVFLYLDKDSAPNHPSQAITVDAPAPRFEVTRDLIQNEAGVNESLSYSVTAQRILKISSSGFSWSQNLTYSNVGLLWEEGISQVNTQITTGENLAQHGANGEQSKVSFHYPLRVNTTYRTVGGTTTIHATMQRGLHFSAFGLPGISTYTLASRPSWLYTTQSGEAFQQTTGTYSDTIDDFESFANGERYHRHVRAANGSVIEINGLPQGYTPRVVSQGPGRDSIRSILGRGPSELLLG</sequence>
<accession>A0A507QM47</accession>
<evidence type="ECO:0000313" key="11">
    <source>
        <dbReference type="EMBL" id="TQB69589.1"/>
    </source>
</evidence>
<dbReference type="InterPro" id="IPR021102">
    <property type="entry name" value="PNGase_A"/>
</dbReference>
<comment type="similarity">
    <text evidence="3">Belongs to the CCDC90 family.</text>
</comment>
<keyword evidence="6" id="KW-1133">Transmembrane helix</keyword>
<evidence type="ECO:0000256" key="6">
    <source>
        <dbReference type="ARBA" id="ARBA00022989"/>
    </source>
</evidence>
<keyword evidence="5" id="KW-0809">Transit peptide</keyword>
<comment type="caution">
    <text evidence="11">The sequence shown here is derived from an EMBL/GenBank/DDBJ whole genome shotgun (WGS) entry which is preliminary data.</text>
</comment>
<dbReference type="GO" id="GO:0016020">
    <property type="term" value="C:membrane"/>
    <property type="evidence" value="ECO:0007669"/>
    <property type="project" value="UniProtKB-SubCell"/>
</dbReference>
<protein>
    <recommendedName>
        <fullName evidence="10">Peptide N-acetyl-beta-D-glucosaminyl asparaginase amidase A N-terminal domain-containing protein</fullName>
    </recommendedName>
</protein>
<evidence type="ECO:0000256" key="3">
    <source>
        <dbReference type="ARBA" id="ARBA00007224"/>
    </source>
</evidence>
<dbReference type="InterPro" id="IPR024461">
    <property type="entry name" value="CCDC90-like"/>
</dbReference>
<keyword evidence="9" id="KW-0472">Membrane</keyword>
<dbReference type="AlphaFoldDB" id="A0A507QM47"/>
<reference evidence="11 12" key="1">
    <citation type="submission" date="2019-06" db="EMBL/GenBank/DDBJ databases">
        <title>Wine fermentation using esterase from Monascus purpureus.</title>
        <authorList>
            <person name="Geng C."/>
            <person name="Zhang Y."/>
        </authorList>
    </citation>
    <scope>NUCLEOTIDE SEQUENCE [LARGE SCALE GENOMIC DNA]</scope>
    <source>
        <strain evidence="11">HQ1</strain>
    </source>
</reference>
<evidence type="ECO:0000256" key="2">
    <source>
        <dbReference type="ARBA" id="ARBA00004173"/>
    </source>
</evidence>
<evidence type="ECO:0000256" key="1">
    <source>
        <dbReference type="ARBA" id="ARBA00004167"/>
    </source>
</evidence>
<evidence type="ECO:0000313" key="12">
    <source>
        <dbReference type="Proteomes" id="UP000319663"/>
    </source>
</evidence>
<keyword evidence="7" id="KW-0175">Coiled coil</keyword>
<evidence type="ECO:0000256" key="4">
    <source>
        <dbReference type="ARBA" id="ARBA00022692"/>
    </source>
</evidence>
<keyword evidence="12" id="KW-1185">Reference proteome</keyword>
<dbReference type="Pfam" id="PF07798">
    <property type="entry name" value="CCDC90-like"/>
    <property type="match status" value="1"/>
</dbReference>
<evidence type="ECO:0000256" key="7">
    <source>
        <dbReference type="ARBA" id="ARBA00023054"/>
    </source>
</evidence>
<comment type="subcellular location">
    <subcellularLocation>
        <location evidence="1">Membrane</location>
        <topology evidence="1">Single-pass membrane protein</topology>
    </subcellularLocation>
    <subcellularLocation>
        <location evidence="2">Mitochondrion</location>
    </subcellularLocation>
</comment>
<feature type="domain" description="Peptide N-acetyl-beta-D-glucosaminyl asparaginase amidase A N-terminal" evidence="10">
    <location>
        <begin position="307"/>
        <end position="624"/>
    </location>
</feature>
<dbReference type="InterPro" id="IPR056948">
    <property type="entry name" value="PNGaseA_N"/>
</dbReference>
<organism evidence="11 12">
    <name type="scientific">Monascus purpureus</name>
    <name type="common">Red mold</name>
    <name type="synonym">Monascus anka</name>
    <dbReference type="NCBI Taxonomy" id="5098"/>
    <lineage>
        <taxon>Eukaryota</taxon>
        <taxon>Fungi</taxon>
        <taxon>Dikarya</taxon>
        <taxon>Ascomycota</taxon>
        <taxon>Pezizomycotina</taxon>
        <taxon>Eurotiomycetes</taxon>
        <taxon>Eurotiomycetidae</taxon>
        <taxon>Eurotiales</taxon>
        <taxon>Aspergillaceae</taxon>
        <taxon>Monascus</taxon>
    </lineage>
</organism>
<dbReference type="STRING" id="5098.A0A507QM47"/>
<dbReference type="GO" id="GO:0005739">
    <property type="term" value="C:mitochondrion"/>
    <property type="evidence" value="ECO:0007669"/>
    <property type="project" value="UniProtKB-SubCell"/>
</dbReference>
<dbReference type="PANTHER" id="PTHR31104">
    <property type="entry name" value="PEPTIDE-N4-(N-ACETYL-BETA-GLUCOSAMINYL)ASPARAGINE AMIDASE A PROTEIN"/>
    <property type="match status" value="1"/>
</dbReference>
<dbReference type="Proteomes" id="UP000319663">
    <property type="component" value="Unassembled WGS sequence"/>
</dbReference>
<evidence type="ECO:0000256" key="8">
    <source>
        <dbReference type="ARBA" id="ARBA00023128"/>
    </source>
</evidence>
<gene>
    <name evidence="11" type="ORF">MPDQ_001627</name>
</gene>
<proteinExistence type="inferred from homology"/>
<evidence type="ECO:0000259" key="10">
    <source>
        <dbReference type="Pfam" id="PF12222"/>
    </source>
</evidence>
<keyword evidence="8" id="KW-0496">Mitochondrion</keyword>
<dbReference type="Pfam" id="PF25156">
    <property type="entry name" value="PNGase_A_C"/>
    <property type="match status" value="1"/>
</dbReference>
<keyword evidence="4" id="KW-0812">Transmembrane</keyword>
<evidence type="ECO:0000256" key="9">
    <source>
        <dbReference type="ARBA" id="ARBA00023136"/>
    </source>
</evidence>
<dbReference type="FunFam" id="1.20.5.340:FF:000018">
    <property type="entry name" value="Mitochondrial protein FMP32"/>
    <property type="match status" value="1"/>
</dbReference>
<dbReference type="Pfam" id="PF12222">
    <property type="entry name" value="PNGaseA"/>
    <property type="match status" value="1"/>
</dbReference>